<dbReference type="AlphaFoldDB" id="D7CD80"/>
<organism evidence="3 4">
    <name type="scientific">Streptomyces bingchenggensis (strain BCW-1)</name>
    <dbReference type="NCBI Taxonomy" id="749414"/>
    <lineage>
        <taxon>Bacteria</taxon>
        <taxon>Bacillati</taxon>
        <taxon>Actinomycetota</taxon>
        <taxon>Actinomycetes</taxon>
        <taxon>Kitasatosporales</taxon>
        <taxon>Streptomycetaceae</taxon>
        <taxon>Streptomyces</taxon>
    </lineage>
</organism>
<dbReference type="RefSeq" id="WP_014180377.1">
    <property type="nucleotide sequence ID" value="NC_016582.1"/>
</dbReference>
<dbReference type="Proteomes" id="UP000000377">
    <property type="component" value="Chromosome"/>
</dbReference>
<keyword evidence="2" id="KW-0472">Membrane</keyword>
<proteinExistence type="predicted"/>
<feature type="compositionally biased region" description="Basic and acidic residues" evidence="1">
    <location>
        <begin position="428"/>
        <end position="440"/>
    </location>
</feature>
<dbReference type="KEGG" id="sbh:SBI_07807"/>
<reference evidence="3 4" key="1">
    <citation type="journal article" date="2010" name="J. Bacteriol.">
        <title>Genome sequence of the milbemycin-producing bacterium Streptomyces bingchenggensis.</title>
        <authorList>
            <person name="Wang X.J."/>
            <person name="Yan Y.J."/>
            <person name="Zhang B."/>
            <person name="An J."/>
            <person name="Wang J.J."/>
            <person name="Tian J."/>
            <person name="Jiang L."/>
            <person name="Chen Y.H."/>
            <person name="Huang S.X."/>
            <person name="Yin M."/>
            <person name="Zhang J."/>
            <person name="Gao A.L."/>
            <person name="Liu C.X."/>
            <person name="Zhu Z.X."/>
            <person name="Xiang W.S."/>
        </authorList>
    </citation>
    <scope>NUCLEOTIDE SEQUENCE [LARGE SCALE GENOMIC DNA]</scope>
    <source>
        <strain evidence="3 4">BCW-1</strain>
    </source>
</reference>
<feature type="transmembrane region" description="Helical" evidence="2">
    <location>
        <begin position="25"/>
        <end position="45"/>
    </location>
</feature>
<feature type="region of interest" description="Disordered" evidence="1">
    <location>
        <begin position="159"/>
        <end position="332"/>
    </location>
</feature>
<evidence type="ECO:0000256" key="2">
    <source>
        <dbReference type="SAM" id="Phobius"/>
    </source>
</evidence>
<protein>
    <recommendedName>
        <fullName evidence="5">Large membrane protein</fullName>
    </recommendedName>
</protein>
<dbReference type="eggNOG" id="COG1357">
    <property type="taxonomic scope" value="Bacteria"/>
</dbReference>
<sequence length="609" mass="59991">MSTEDTDTPQTPEGENPRPRRRSPLAIASVAAAVLLAGGGGAYWASTAAGGGTQDPGAAQKDGSPKPLALDGFASSGTEGIAPGEPNPYGREYKAAGKLPDGPESAPVYRTGAKVSKAEVARLAKALDVAGTPRPDHGVWKVGGAKDAMGPVLQVSQKAPGGWSYTAYGSPGGTSCVEPPDTATGTQPSDTQTSDAEGSGKSCPSYRGGAGDSKGSGAEGSGAEGSGAEGSGAEGSGAEGSGAEGSGAEGSGAEGSGAEGSGAEGSGAEGSGAEGSGAEGSGAEGSGAEGSGAEGSGAEGSGAEGSGAEGSGSKGSAGSDKAVSEAKAKRAAQPVLDALGLDGAKLDATQLYGAVRVVKADPVLDGLPTYGWRTSLQVAADGQLVGGDGLLSKPAADDSYPLIGAAEAMKRLNKGGATTDSTDSADDAAGKAEPAKKAPEEAATGSASGTADKVTVRKATLGLAARSVDGRRALVPSWLFQVGPSSADDVMNTVTYPAVDPKFIKKPSPSGTSPSSKRGEEHVDDITSYTVAGKTLTVRFWGGVCESYSVSAKESSSQVKLEIKGKRLHPGRPCILIAKQIDKKVELDKPLGDRKVVDARTGEAVPKRK</sequence>
<dbReference type="HOGENOM" id="CLU_027141_0_0_11"/>
<gene>
    <name evidence="3" type="ordered locus">SBI_07807</name>
</gene>
<evidence type="ECO:0008006" key="5">
    <source>
        <dbReference type="Google" id="ProtNLM"/>
    </source>
</evidence>
<feature type="compositionally biased region" description="Gly residues" evidence="1">
    <location>
        <begin position="208"/>
        <end position="315"/>
    </location>
</feature>
<dbReference type="InterPro" id="IPR006311">
    <property type="entry name" value="TAT_signal"/>
</dbReference>
<feature type="region of interest" description="Disordered" evidence="1">
    <location>
        <begin position="44"/>
        <end position="108"/>
    </location>
</feature>
<feature type="compositionally biased region" description="Polar residues" evidence="1">
    <location>
        <begin position="183"/>
        <end position="196"/>
    </location>
</feature>
<keyword evidence="2" id="KW-0812">Transmembrane</keyword>
<dbReference type="PATRIC" id="fig|749414.3.peg.8029"/>
<keyword evidence="4" id="KW-1185">Reference proteome</keyword>
<accession>D7CD80</accession>
<dbReference type="PROSITE" id="PS51318">
    <property type="entry name" value="TAT"/>
    <property type="match status" value="1"/>
</dbReference>
<evidence type="ECO:0000313" key="4">
    <source>
        <dbReference type="Proteomes" id="UP000000377"/>
    </source>
</evidence>
<dbReference type="EMBL" id="CP002047">
    <property type="protein sequence ID" value="ADI10927.1"/>
    <property type="molecule type" value="Genomic_DNA"/>
</dbReference>
<evidence type="ECO:0000313" key="3">
    <source>
        <dbReference type="EMBL" id="ADI10927.1"/>
    </source>
</evidence>
<feature type="region of interest" description="Disordered" evidence="1">
    <location>
        <begin position="1"/>
        <end position="25"/>
    </location>
</feature>
<feature type="region of interest" description="Disordered" evidence="1">
    <location>
        <begin position="504"/>
        <end position="523"/>
    </location>
</feature>
<keyword evidence="2" id="KW-1133">Transmembrane helix</keyword>
<feature type="compositionally biased region" description="Low complexity" evidence="1">
    <location>
        <begin position="506"/>
        <end position="516"/>
    </location>
</feature>
<dbReference type="STRING" id="749414.SBI_07807"/>
<evidence type="ECO:0000256" key="1">
    <source>
        <dbReference type="SAM" id="MobiDB-lite"/>
    </source>
</evidence>
<feature type="region of interest" description="Disordered" evidence="1">
    <location>
        <begin position="415"/>
        <end position="451"/>
    </location>
</feature>
<name>D7CD80_STRBB</name>
<dbReference type="Gene3D" id="2.160.20.80">
    <property type="entry name" value="E3 ubiquitin-protein ligase SopA"/>
    <property type="match status" value="1"/>
</dbReference>